<dbReference type="Gene3D" id="3.60.15.10">
    <property type="entry name" value="Ribonuclease Z/Hydroxyacylglutathione hydrolase-like"/>
    <property type="match status" value="1"/>
</dbReference>
<organism evidence="6">
    <name type="scientific">uncultured bacterium</name>
    <name type="common">gcode 4</name>
    <dbReference type="NCBI Taxonomy" id="1234023"/>
    <lineage>
        <taxon>Bacteria</taxon>
        <taxon>environmental samples</taxon>
    </lineage>
</organism>
<name>K2G499_9BACT</name>
<dbReference type="InterPro" id="IPR036866">
    <property type="entry name" value="RibonucZ/Hydroxyglut_hydro"/>
</dbReference>
<accession>K2G499</accession>
<dbReference type="SUPFAM" id="SSF56281">
    <property type="entry name" value="Metallo-hydrolase/oxidoreductase"/>
    <property type="match status" value="1"/>
</dbReference>
<dbReference type="GO" id="GO:0046872">
    <property type="term" value="F:metal ion binding"/>
    <property type="evidence" value="ECO:0007669"/>
    <property type="project" value="UniProtKB-KW"/>
</dbReference>
<evidence type="ECO:0000313" key="6">
    <source>
        <dbReference type="EMBL" id="EKE30068.1"/>
    </source>
</evidence>
<dbReference type="GO" id="GO:0016787">
    <property type="term" value="F:hydrolase activity"/>
    <property type="evidence" value="ECO:0007669"/>
    <property type="project" value="UniProtKB-KW"/>
</dbReference>
<evidence type="ECO:0000256" key="3">
    <source>
        <dbReference type="ARBA" id="ARBA00022801"/>
    </source>
</evidence>
<dbReference type="InterPro" id="IPR001279">
    <property type="entry name" value="Metallo-B-lactamas"/>
</dbReference>
<evidence type="ECO:0000256" key="2">
    <source>
        <dbReference type="ARBA" id="ARBA00022723"/>
    </source>
</evidence>
<dbReference type="Pfam" id="PF00753">
    <property type="entry name" value="Lactamase_B"/>
    <property type="match status" value="1"/>
</dbReference>
<dbReference type="AlphaFoldDB" id="K2G499"/>
<keyword evidence="3 6" id="KW-0378">Hydrolase</keyword>
<keyword evidence="2" id="KW-0479">Metal-binding</keyword>
<dbReference type="SMART" id="SM00849">
    <property type="entry name" value="Lactamase_B"/>
    <property type="match status" value="1"/>
</dbReference>
<dbReference type="EMBL" id="AMFJ01000050">
    <property type="protein sequence ID" value="EKE30068.1"/>
    <property type="molecule type" value="Genomic_DNA"/>
</dbReference>
<evidence type="ECO:0000256" key="1">
    <source>
        <dbReference type="ARBA" id="ARBA00001947"/>
    </source>
</evidence>
<evidence type="ECO:0000259" key="5">
    <source>
        <dbReference type="SMART" id="SM00849"/>
    </source>
</evidence>
<dbReference type="PANTHER" id="PTHR46233">
    <property type="entry name" value="HYDROXYACYLGLUTATHIONE HYDROLASE GLOC"/>
    <property type="match status" value="1"/>
</dbReference>
<dbReference type="InterPro" id="IPR051453">
    <property type="entry name" value="MBL_Glyoxalase_II"/>
</dbReference>
<reference evidence="6" key="1">
    <citation type="journal article" date="2012" name="Science">
        <title>Fermentation, hydrogen, and sulfur metabolism in multiple uncultivated bacterial phyla.</title>
        <authorList>
            <person name="Wrighton K.C."/>
            <person name="Thomas B.C."/>
            <person name="Sharon I."/>
            <person name="Miller C.S."/>
            <person name="Castelle C.J."/>
            <person name="VerBerkmoes N.C."/>
            <person name="Wilkins M.J."/>
            <person name="Hettich R.L."/>
            <person name="Lipton M.S."/>
            <person name="Williams K.H."/>
            <person name="Long P.E."/>
            <person name="Banfield J.F."/>
        </authorList>
    </citation>
    <scope>NUCLEOTIDE SEQUENCE [LARGE SCALE GENOMIC DNA]</scope>
</reference>
<feature type="domain" description="Metallo-beta-lactamase" evidence="5">
    <location>
        <begin position="21"/>
        <end position="199"/>
    </location>
</feature>
<protein>
    <submittedName>
        <fullName evidence="6">Hydroxyacylglutathione hydrolase</fullName>
    </submittedName>
</protein>
<keyword evidence="4" id="KW-0862">Zinc</keyword>
<sequence>MSTQTKIQTEVTNIRSLSWQAWNSFLFSYRNKNNIIDAGYLDYEKLTDALKDKSGEIHNLFLTHWHIDHIARLEKLLEIFPKMVCHIHQKEKIFLEKSEYNLSELYKEDFLLNKKYFANIKTFNDWDIIDWVKIIHTPGHTIWSTCFYIEELEICFTWDTMFSDAYWRTDLPTWNLEEMKTSLARLFELPPETVIYPWHMESKVLGDIKIYF</sequence>
<dbReference type="PANTHER" id="PTHR46233:SF3">
    <property type="entry name" value="HYDROXYACYLGLUTATHIONE HYDROLASE GLOC"/>
    <property type="match status" value="1"/>
</dbReference>
<comment type="caution">
    <text evidence="6">The sequence shown here is derived from an EMBL/GenBank/DDBJ whole genome shotgun (WGS) entry which is preliminary data.</text>
</comment>
<evidence type="ECO:0000256" key="4">
    <source>
        <dbReference type="ARBA" id="ARBA00022833"/>
    </source>
</evidence>
<dbReference type="CDD" id="cd06262">
    <property type="entry name" value="metallo-hydrolase-like_MBL-fold"/>
    <property type="match status" value="1"/>
</dbReference>
<comment type="cofactor">
    <cofactor evidence="1">
        <name>Zn(2+)</name>
        <dbReference type="ChEBI" id="CHEBI:29105"/>
    </cofactor>
</comment>
<gene>
    <name evidence="6" type="ORF">ACD_2C00050G0013</name>
</gene>
<proteinExistence type="predicted"/>